<name>A0A2W1L1U0_9BACL</name>
<evidence type="ECO:0000313" key="2">
    <source>
        <dbReference type="Proteomes" id="UP000249522"/>
    </source>
</evidence>
<sequence>MQFVTGIEMALPEGKLPGFYAQIIKKLASSGGVADRDKNLLFVNPDRMEAVMDVLQAYKAETEIGPWLLLGSADDGWTTGSLWTDYGVETRSGNLFADLNLAAAVQLEDKGDAAEARLAGIQLEEHAIATHPASRTYVIDRQLLPLAERIGEAYRCLVTEYSSKS</sequence>
<dbReference type="Proteomes" id="UP000249522">
    <property type="component" value="Unassembled WGS sequence"/>
</dbReference>
<reference evidence="1 2" key="1">
    <citation type="submission" date="2018-06" db="EMBL/GenBank/DDBJ databases">
        <title>Paenibacillus imtechensis sp. nov.</title>
        <authorList>
            <person name="Pinnaka A.K."/>
            <person name="Singh H."/>
            <person name="Kaur M."/>
        </authorList>
    </citation>
    <scope>NUCLEOTIDE SEQUENCE [LARGE SCALE GENOMIC DNA]</scope>
    <source>
        <strain evidence="1 2">SMB1</strain>
    </source>
</reference>
<keyword evidence="2" id="KW-1185">Reference proteome</keyword>
<accession>A0A2W1L1U0</accession>
<dbReference type="EMBL" id="QKRB01000055">
    <property type="protein sequence ID" value="PZD93908.1"/>
    <property type="molecule type" value="Genomic_DNA"/>
</dbReference>
<protein>
    <submittedName>
        <fullName evidence="1">Uncharacterized protein</fullName>
    </submittedName>
</protein>
<organism evidence="1 2">
    <name type="scientific">Paenibacillus sambharensis</name>
    <dbReference type="NCBI Taxonomy" id="1803190"/>
    <lineage>
        <taxon>Bacteria</taxon>
        <taxon>Bacillati</taxon>
        <taxon>Bacillota</taxon>
        <taxon>Bacilli</taxon>
        <taxon>Bacillales</taxon>
        <taxon>Paenibacillaceae</taxon>
        <taxon>Paenibacillus</taxon>
    </lineage>
</organism>
<gene>
    <name evidence="1" type="ORF">DNH61_20640</name>
</gene>
<dbReference type="AlphaFoldDB" id="A0A2W1L1U0"/>
<proteinExistence type="predicted"/>
<evidence type="ECO:0000313" key="1">
    <source>
        <dbReference type="EMBL" id="PZD93908.1"/>
    </source>
</evidence>
<comment type="caution">
    <text evidence="1">The sequence shown here is derived from an EMBL/GenBank/DDBJ whole genome shotgun (WGS) entry which is preliminary data.</text>
</comment>